<keyword evidence="3" id="KW-1185">Reference proteome</keyword>
<name>A0AAW2Z1K3_9EUKA</name>
<dbReference type="InterPro" id="IPR016035">
    <property type="entry name" value="Acyl_Trfase/lysoPLipase"/>
</dbReference>
<protein>
    <submittedName>
        <fullName evidence="2">GTPase Der</fullName>
    </submittedName>
</protein>
<gene>
    <name evidence="2" type="ORF">AKO1_013910</name>
</gene>
<feature type="transmembrane region" description="Helical" evidence="1">
    <location>
        <begin position="70"/>
        <end position="88"/>
    </location>
</feature>
<evidence type="ECO:0000256" key="1">
    <source>
        <dbReference type="SAM" id="Phobius"/>
    </source>
</evidence>
<keyword evidence="1" id="KW-0812">Transmembrane</keyword>
<evidence type="ECO:0000313" key="3">
    <source>
        <dbReference type="Proteomes" id="UP001431209"/>
    </source>
</evidence>
<comment type="caution">
    <text evidence="2">The sequence shown here is derived from an EMBL/GenBank/DDBJ whole genome shotgun (WGS) entry which is preliminary data.</text>
</comment>
<feature type="transmembrane region" description="Helical" evidence="1">
    <location>
        <begin position="172"/>
        <end position="193"/>
    </location>
</feature>
<dbReference type="Proteomes" id="UP001431209">
    <property type="component" value="Unassembled WGS sequence"/>
</dbReference>
<dbReference type="AlphaFoldDB" id="A0AAW2Z1K3"/>
<sequence>MYRTQLRSAFFYKGKEIAMSGLPKKPILLCNATLNNFSSEPYETPKFYPFVFSQDYAGSRIIKPNQDPRYVGASYAMAVSGAAVSVNLGSFDKVVSSWPFRLALTILSVNLGSFFRFYRTKYHFAVYCTVFVFSCIYNILLAVFFIAKFVYYHIGGGIDASVGKWATEGLQSMIIIGVVLPPVIFILTTFIPIGHSLNCIRGLLMQDLPIWLSISEVIGIPQTVGSRCLFLSDGGHFDNLGLYTLLEEQCTDILSFDAGEDRDVSLKDLYSCLSMAKDRNIITSIRDVLDYNNLSPNSDPENTFVRTNKNFIDIHVTYPNGSIGKIIYGKSTLSCDEEFLVKLYARNDPNFPYTSTADQFFTKSMFDAYVGLGRTVGSDVLRRYNHEPRQHRPRVLVLNDHVQISTRNANGGGSDGQAANQPQIKLQYENERVYWHTLNGTFEDLLAFVRAKHNNPRLVIVLENAQVLDMTTLKNNIEKLFIVTE</sequence>
<keyword evidence="1" id="KW-0472">Membrane</keyword>
<feature type="transmembrane region" description="Helical" evidence="1">
    <location>
        <begin position="125"/>
        <end position="152"/>
    </location>
</feature>
<accession>A0AAW2Z1K3</accession>
<organism evidence="2 3">
    <name type="scientific">Acrasis kona</name>
    <dbReference type="NCBI Taxonomy" id="1008807"/>
    <lineage>
        <taxon>Eukaryota</taxon>
        <taxon>Discoba</taxon>
        <taxon>Heterolobosea</taxon>
        <taxon>Tetramitia</taxon>
        <taxon>Eutetramitia</taxon>
        <taxon>Acrasidae</taxon>
        <taxon>Acrasis</taxon>
    </lineage>
</organism>
<keyword evidence="1" id="KW-1133">Transmembrane helix</keyword>
<dbReference type="EMBL" id="JAOPGA020000973">
    <property type="protein sequence ID" value="KAL0483663.1"/>
    <property type="molecule type" value="Genomic_DNA"/>
</dbReference>
<evidence type="ECO:0000313" key="2">
    <source>
        <dbReference type="EMBL" id="KAL0483663.1"/>
    </source>
</evidence>
<proteinExistence type="predicted"/>
<reference evidence="2 3" key="1">
    <citation type="submission" date="2024-03" db="EMBL/GenBank/DDBJ databases">
        <title>The Acrasis kona genome and developmental transcriptomes reveal deep origins of eukaryotic multicellular pathways.</title>
        <authorList>
            <person name="Sheikh S."/>
            <person name="Fu C.-J."/>
            <person name="Brown M.W."/>
            <person name="Baldauf S.L."/>
        </authorList>
    </citation>
    <scope>NUCLEOTIDE SEQUENCE [LARGE SCALE GENOMIC DNA]</scope>
    <source>
        <strain evidence="2 3">ATCC MYA-3509</strain>
    </source>
</reference>
<dbReference type="SUPFAM" id="SSF52151">
    <property type="entry name" value="FabD/lysophospholipase-like"/>
    <property type="match status" value="1"/>
</dbReference>
<feature type="transmembrane region" description="Helical" evidence="1">
    <location>
        <begin position="100"/>
        <end position="118"/>
    </location>
</feature>